<organism evidence="2">
    <name type="scientific">Lygus hesperus</name>
    <name type="common">Western plant bug</name>
    <dbReference type="NCBI Taxonomy" id="30085"/>
    <lineage>
        <taxon>Eukaryota</taxon>
        <taxon>Metazoa</taxon>
        <taxon>Ecdysozoa</taxon>
        <taxon>Arthropoda</taxon>
        <taxon>Hexapoda</taxon>
        <taxon>Insecta</taxon>
        <taxon>Pterygota</taxon>
        <taxon>Neoptera</taxon>
        <taxon>Paraneoptera</taxon>
        <taxon>Hemiptera</taxon>
        <taxon>Heteroptera</taxon>
        <taxon>Panheteroptera</taxon>
        <taxon>Cimicomorpha</taxon>
        <taxon>Miridae</taxon>
        <taxon>Mirini</taxon>
        <taxon>Lygus</taxon>
    </lineage>
</organism>
<feature type="non-terminal residue" evidence="2">
    <location>
        <position position="182"/>
    </location>
</feature>
<dbReference type="AlphaFoldDB" id="A0A146LXJ4"/>
<proteinExistence type="predicted"/>
<sequence>KVTLKAPVVEVACGLKSTVCLIQNGVLIVYGNVNNIFTGSTFSLNLFESVLLCVPTFAFINNAQMMESATKKIRTQSVHGPTILTGDSTDVFIHLHGASVISPDGVHHQEPGFCACKECKPKRNQNRVNPEYQDDGSRNETELEKKLVGAESESPSHYQPSSNFADMFGQPLFSDLTLKLAD</sequence>
<name>A0A146LXJ4_LYGHE</name>
<evidence type="ECO:0000313" key="2">
    <source>
        <dbReference type="EMBL" id="JAQ12293.1"/>
    </source>
</evidence>
<gene>
    <name evidence="2" type="ORF">g.94653</name>
</gene>
<protein>
    <submittedName>
        <fullName evidence="2">Uncharacterized protein</fullName>
    </submittedName>
</protein>
<feature type="region of interest" description="Disordered" evidence="1">
    <location>
        <begin position="125"/>
        <end position="164"/>
    </location>
</feature>
<feature type="compositionally biased region" description="Basic and acidic residues" evidence="1">
    <location>
        <begin position="135"/>
        <end position="148"/>
    </location>
</feature>
<feature type="non-terminal residue" evidence="2">
    <location>
        <position position="1"/>
    </location>
</feature>
<feature type="compositionally biased region" description="Polar residues" evidence="1">
    <location>
        <begin position="153"/>
        <end position="164"/>
    </location>
</feature>
<dbReference type="EMBL" id="GDHC01006336">
    <property type="protein sequence ID" value="JAQ12293.1"/>
    <property type="molecule type" value="Transcribed_RNA"/>
</dbReference>
<reference evidence="2" key="1">
    <citation type="journal article" date="2016" name="Gigascience">
        <title>De novo construction of an expanded transcriptome assembly for the western tarnished plant bug, Lygus hesperus.</title>
        <authorList>
            <person name="Tassone E.E."/>
            <person name="Geib S.M."/>
            <person name="Hall B."/>
            <person name="Fabrick J.A."/>
            <person name="Brent C.S."/>
            <person name="Hull J.J."/>
        </authorList>
    </citation>
    <scope>NUCLEOTIDE SEQUENCE</scope>
</reference>
<evidence type="ECO:0000256" key="1">
    <source>
        <dbReference type="SAM" id="MobiDB-lite"/>
    </source>
</evidence>
<accession>A0A146LXJ4</accession>